<organism evidence="1 2">
    <name type="scientific">Rhamnusium bicolor</name>
    <dbReference type="NCBI Taxonomy" id="1586634"/>
    <lineage>
        <taxon>Eukaryota</taxon>
        <taxon>Metazoa</taxon>
        <taxon>Ecdysozoa</taxon>
        <taxon>Arthropoda</taxon>
        <taxon>Hexapoda</taxon>
        <taxon>Insecta</taxon>
        <taxon>Pterygota</taxon>
        <taxon>Neoptera</taxon>
        <taxon>Endopterygota</taxon>
        <taxon>Coleoptera</taxon>
        <taxon>Polyphaga</taxon>
        <taxon>Cucujiformia</taxon>
        <taxon>Chrysomeloidea</taxon>
        <taxon>Cerambycidae</taxon>
        <taxon>Lepturinae</taxon>
        <taxon>Rhagiini</taxon>
        <taxon>Rhamnusium</taxon>
    </lineage>
</organism>
<dbReference type="AlphaFoldDB" id="A0AAV8XC94"/>
<sequence length="121" mass="13987">MILKKVKLNRLKIKSILKTLLFCARQNIALRGHQEVIERQVLQDRDDGNFRVVLRFRVESEDDILKKHFEKAAENAVYLSPKVQNDLLDIAGTLITERIVQDTNKSPYFFILADETTACVT</sequence>
<dbReference type="Proteomes" id="UP001162156">
    <property type="component" value="Unassembled WGS sequence"/>
</dbReference>
<gene>
    <name evidence="1" type="ORF">NQ314_012296</name>
</gene>
<dbReference type="PANTHER" id="PTHR45749:SF21">
    <property type="entry name" value="DUF4371 DOMAIN-CONTAINING PROTEIN"/>
    <property type="match status" value="1"/>
</dbReference>
<accession>A0AAV8XC94</accession>
<proteinExistence type="predicted"/>
<protein>
    <recommendedName>
        <fullName evidence="3">DUF4371 domain-containing protein</fullName>
    </recommendedName>
</protein>
<comment type="caution">
    <text evidence="1">The sequence shown here is derived from an EMBL/GenBank/DDBJ whole genome shotgun (WGS) entry which is preliminary data.</text>
</comment>
<keyword evidence="2" id="KW-1185">Reference proteome</keyword>
<evidence type="ECO:0000313" key="1">
    <source>
        <dbReference type="EMBL" id="KAJ8936556.1"/>
    </source>
</evidence>
<reference evidence="1" key="1">
    <citation type="journal article" date="2023" name="Insect Mol. Biol.">
        <title>Genome sequencing provides insights into the evolution of gene families encoding plant cell wall-degrading enzymes in longhorned beetles.</title>
        <authorList>
            <person name="Shin N.R."/>
            <person name="Okamura Y."/>
            <person name="Kirsch R."/>
            <person name="Pauchet Y."/>
        </authorList>
    </citation>
    <scope>NUCLEOTIDE SEQUENCE</scope>
    <source>
        <strain evidence="1">RBIC_L_NR</strain>
    </source>
</reference>
<name>A0AAV8XC94_9CUCU</name>
<dbReference type="PANTHER" id="PTHR45749">
    <property type="match status" value="1"/>
</dbReference>
<evidence type="ECO:0008006" key="3">
    <source>
        <dbReference type="Google" id="ProtNLM"/>
    </source>
</evidence>
<evidence type="ECO:0000313" key="2">
    <source>
        <dbReference type="Proteomes" id="UP001162156"/>
    </source>
</evidence>
<dbReference type="EMBL" id="JANEYF010003408">
    <property type="protein sequence ID" value="KAJ8936556.1"/>
    <property type="molecule type" value="Genomic_DNA"/>
</dbReference>